<dbReference type="InterPro" id="IPR001650">
    <property type="entry name" value="Helicase_C-like"/>
</dbReference>
<dbReference type="GO" id="GO:0003677">
    <property type="term" value="F:DNA binding"/>
    <property type="evidence" value="ECO:0007669"/>
    <property type="project" value="UniProtKB-KW"/>
</dbReference>
<keyword evidence="6" id="KW-0238">DNA-binding</keyword>
<evidence type="ECO:0000256" key="3">
    <source>
        <dbReference type="ARBA" id="ARBA00022801"/>
    </source>
</evidence>
<dbReference type="SMART" id="SM00490">
    <property type="entry name" value="HELICc"/>
    <property type="match status" value="1"/>
</dbReference>
<dbReference type="Gene3D" id="3.40.50.300">
    <property type="entry name" value="P-loop containing nucleotide triphosphate hydrolases"/>
    <property type="match status" value="2"/>
</dbReference>
<dbReference type="PROSITE" id="PS51192">
    <property type="entry name" value="HELICASE_ATP_BIND_1"/>
    <property type="match status" value="1"/>
</dbReference>
<keyword evidence="5" id="KW-0067">ATP-binding</keyword>
<evidence type="ECO:0000259" key="9">
    <source>
        <dbReference type="PROSITE" id="PS51192"/>
    </source>
</evidence>
<dbReference type="GO" id="GO:0005524">
    <property type="term" value="F:ATP binding"/>
    <property type="evidence" value="ECO:0007669"/>
    <property type="project" value="UniProtKB-KW"/>
</dbReference>
<dbReference type="PANTHER" id="PTHR47964:SF1">
    <property type="entry name" value="ATP-DEPENDENT DNA HELICASE HOMOLOG RECG, CHLOROPLASTIC"/>
    <property type="match status" value="1"/>
</dbReference>
<evidence type="ECO:0000256" key="8">
    <source>
        <dbReference type="ARBA" id="ARBA00049819"/>
    </source>
</evidence>
<keyword evidence="7" id="KW-0234">DNA repair</keyword>
<evidence type="ECO:0000256" key="2">
    <source>
        <dbReference type="ARBA" id="ARBA00022763"/>
    </source>
</evidence>
<protein>
    <recommendedName>
        <fullName evidence="8">Probable DNA 3'-5' helicase RecG</fullName>
    </recommendedName>
</protein>
<dbReference type="Pfam" id="PF19833">
    <property type="entry name" value="RecG_dom3_C"/>
    <property type="match status" value="1"/>
</dbReference>
<dbReference type="InterPro" id="IPR027417">
    <property type="entry name" value="P-loop_NTPase"/>
</dbReference>
<dbReference type="GO" id="GO:0003678">
    <property type="term" value="F:DNA helicase activity"/>
    <property type="evidence" value="ECO:0007669"/>
    <property type="project" value="TreeGrafter"/>
</dbReference>
<dbReference type="InterPro" id="IPR014001">
    <property type="entry name" value="Helicase_ATP-bd"/>
</dbReference>
<accession>A0A0G0IQK3</accession>
<dbReference type="Pfam" id="PF17191">
    <property type="entry name" value="RecG_wedge"/>
    <property type="match status" value="1"/>
</dbReference>
<dbReference type="InterPro" id="IPR045562">
    <property type="entry name" value="RecG_dom3_C"/>
</dbReference>
<keyword evidence="4 11" id="KW-0347">Helicase</keyword>
<dbReference type="CDD" id="cd04488">
    <property type="entry name" value="RecG_wedge_OBF"/>
    <property type="match status" value="1"/>
</dbReference>
<dbReference type="InterPro" id="IPR011545">
    <property type="entry name" value="DEAD/DEAH_box_helicase_dom"/>
</dbReference>
<sequence length="671" mass="76123">MKLSDSITRLPKVGPVYLKRLEKLGIIKIGELLTHPPHRFMDFRKIAKIKHARVGETVTVLGKLNFIKNQYSKTGRVMQLGEIEDDSGKMKILWFNQPFLVMTLKRGLTMCFSGNVEFFGRDKALITPEYEIGDSFIHTGRLVPVYPETYGVSSKWIRSKIAFALKVGKPEIEDHIPPTDLSKYDLVGFKDAIYALHYPKDDEEFQKAKRRLAFNEFLTLTLQSIFRKDLWKKNKALYKIKLRNKEIKNFKNNLPFVLTTSQELNIDEILSDLGKDTPMNRLLEGDVGSGKTVVAATAIFAAFLDGYQSVIMAPTQILASQHFQTLNKLFEKYKIRVKLITSNEKKGDIGKADVYVGTHALIHRVIDSERIAVIIIDEQHRFGVEQRSHLVKKSGKGNRVPHVLTMTATPIPRTIALTTYGDLDLSILKEMPHGRLPVTTWIVPAKKRLHAYDWIKKQIDADHIQVFFICPLIEESEYETMKSVKAAMSQYADIKKVFKGYKVDILHGKLKSEEKDLAINGFKRGKTDILVSTPVVEVGIDVPNATIMVVETAERFGLAQLHQLRGRVGRGTKKSYCLLMPSSGERFVSKRLEAMRTHHSGFELAEIDLSIRGPGQIFGTAQHGFFELKNASWSDTELIKLTRDYAEHVIDNKPRYKDLLNSIVGEGVGLN</sequence>
<evidence type="ECO:0000313" key="12">
    <source>
        <dbReference type="Proteomes" id="UP000034096"/>
    </source>
</evidence>
<name>A0A0G0IQK3_9BACT</name>
<organism evidence="11 12">
    <name type="scientific">Candidatus Woesebacteria bacterium GW2011_GWC1_38_13</name>
    <dbReference type="NCBI Taxonomy" id="1618583"/>
    <lineage>
        <taxon>Bacteria</taxon>
        <taxon>Candidatus Woeseibacteriota</taxon>
    </lineage>
</organism>
<dbReference type="EMBL" id="LBUE01000001">
    <property type="protein sequence ID" value="KKQ56972.1"/>
    <property type="molecule type" value="Genomic_DNA"/>
</dbReference>
<dbReference type="NCBIfam" id="NF008168">
    <property type="entry name" value="PRK10917.2-2"/>
    <property type="match status" value="1"/>
</dbReference>
<evidence type="ECO:0000256" key="6">
    <source>
        <dbReference type="ARBA" id="ARBA00023125"/>
    </source>
</evidence>
<dbReference type="Pfam" id="PF00271">
    <property type="entry name" value="Helicase_C"/>
    <property type="match status" value="1"/>
</dbReference>
<proteinExistence type="predicted"/>
<dbReference type="GO" id="GO:0016787">
    <property type="term" value="F:hydrolase activity"/>
    <property type="evidence" value="ECO:0007669"/>
    <property type="project" value="UniProtKB-KW"/>
</dbReference>
<feature type="domain" description="Helicase ATP-binding" evidence="9">
    <location>
        <begin position="272"/>
        <end position="428"/>
    </location>
</feature>
<dbReference type="InterPro" id="IPR047112">
    <property type="entry name" value="RecG/Mfd"/>
</dbReference>
<keyword evidence="3" id="KW-0378">Hydrolase</keyword>
<evidence type="ECO:0000256" key="7">
    <source>
        <dbReference type="ARBA" id="ARBA00023204"/>
    </source>
</evidence>
<dbReference type="Pfam" id="PF00270">
    <property type="entry name" value="DEAD"/>
    <property type="match status" value="1"/>
</dbReference>
<dbReference type="InterPro" id="IPR012340">
    <property type="entry name" value="NA-bd_OB-fold"/>
</dbReference>
<reference evidence="11 12" key="1">
    <citation type="journal article" date="2015" name="Nature">
        <title>rRNA introns, odd ribosomes, and small enigmatic genomes across a large radiation of phyla.</title>
        <authorList>
            <person name="Brown C.T."/>
            <person name="Hug L.A."/>
            <person name="Thomas B.C."/>
            <person name="Sharon I."/>
            <person name="Castelle C.J."/>
            <person name="Singh A."/>
            <person name="Wilkins M.J."/>
            <person name="Williams K.H."/>
            <person name="Banfield J.F."/>
        </authorList>
    </citation>
    <scope>NUCLEOTIDE SEQUENCE [LARGE SCALE GENOMIC DNA]</scope>
</reference>
<dbReference type="Gene3D" id="2.40.50.140">
    <property type="entry name" value="Nucleic acid-binding proteins"/>
    <property type="match status" value="1"/>
</dbReference>
<dbReference type="InterPro" id="IPR033454">
    <property type="entry name" value="RecG_wedge"/>
</dbReference>
<evidence type="ECO:0000313" key="11">
    <source>
        <dbReference type="EMBL" id="KKQ56972.1"/>
    </source>
</evidence>
<evidence type="ECO:0000256" key="1">
    <source>
        <dbReference type="ARBA" id="ARBA00022741"/>
    </source>
</evidence>
<evidence type="ECO:0000256" key="5">
    <source>
        <dbReference type="ARBA" id="ARBA00022840"/>
    </source>
</evidence>
<comment type="caution">
    <text evidence="11">The sequence shown here is derived from an EMBL/GenBank/DDBJ whole genome shotgun (WGS) entry which is preliminary data.</text>
</comment>
<gene>
    <name evidence="11" type="ORF">US75_C0001G0029</name>
</gene>
<feature type="domain" description="Helicase C-terminal" evidence="10">
    <location>
        <begin position="454"/>
        <end position="610"/>
    </location>
</feature>
<keyword evidence="1" id="KW-0547">Nucleotide-binding</keyword>
<dbReference type="SMART" id="SM00487">
    <property type="entry name" value="DEXDc"/>
    <property type="match status" value="1"/>
</dbReference>
<dbReference type="SUPFAM" id="SSF52540">
    <property type="entry name" value="P-loop containing nucleoside triphosphate hydrolases"/>
    <property type="match status" value="2"/>
</dbReference>
<dbReference type="PATRIC" id="fig|1618583.3.peg.32"/>
<dbReference type="Proteomes" id="UP000034096">
    <property type="component" value="Unassembled WGS sequence"/>
</dbReference>
<keyword evidence="2" id="KW-0227">DNA damage</keyword>
<evidence type="ECO:0000259" key="10">
    <source>
        <dbReference type="PROSITE" id="PS51194"/>
    </source>
</evidence>
<dbReference type="PROSITE" id="PS51194">
    <property type="entry name" value="HELICASE_CTER"/>
    <property type="match status" value="1"/>
</dbReference>
<evidence type="ECO:0000256" key="4">
    <source>
        <dbReference type="ARBA" id="ARBA00022806"/>
    </source>
</evidence>
<dbReference type="GO" id="GO:0006281">
    <property type="term" value="P:DNA repair"/>
    <property type="evidence" value="ECO:0007669"/>
    <property type="project" value="UniProtKB-KW"/>
</dbReference>
<dbReference type="PANTHER" id="PTHR47964">
    <property type="entry name" value="ATP-DEPENDENT DNA HELICASE HOMOLOG RECG, CHLOROPLASTIC"/>
    <property type="match status" value="1"/>
</dbReference>
<dbReference type="SUPFAM" id="SSF50249">
    <property type="entry name" value="Nucleic acid-binding proteins"/>
    <property type="match status" value="1"/>
</dbReference>
<dbReference type="AlphaFoldDB" id="A0A0G0IQK3"/>
<dbReference type="STRING" id="1618583.US75_C0001G0029"/>